<name>A0A0F9EFB8_9ZZZZ</name>
<evidence type="ECO:0000313" key="1">
    <source>
        <dbReference type="EMBL" id="KKL64941.1"/>
    </source>
</evidence>
<comment type="caution">
    <text evidence="1">The sequence shown here is derived from an EMBL/GenBank/DDBJ whole genome shotgun (WGS) entry which is preliminary data.</text>
</comment>
<dbReference type="EMBL" id="LAZR01027689">
    <property type="protein sequence ID" value="KKL64941.1"/>
    <property type="molecule type" value="Genomic_DNA"/>
</dbReference>
<protein>
    <submittedName>
        <fullName evidence="1">Uncharacterized protein</fullName>
    </submittedName>
</protein>
<sequence>MMQFLYKLFVSEKELANSLPIMFTDRGTEYLSKFIKSMRKRLFIRKVKRVFSFKKRALPPGHKGDE</sequence>
<dbReference type="AlphaFoldDB" id="A0A0F9EFB8"/>
<proteinExistence type="predicted"/>
<organism evidence="1">
    <name type="scientific">marine sediment metagenome</name>
    <dbReference type="NCBI Taxonomy" id="412755"/>
    <lineage>
        <taxon>unclassified sequences</taxon>
        <taxon>metagenomes</taxon>
        <taxon>ecological metagenomes</taxon>
    </lineage>
</organism>
<gene>
    <name evidence="1" type="ORF">LCGC14_2159980</name>
</gene>
<reference evidence="1" key="1">
    <citation type="journal article" date="2015" name="Nature">
        <title>Complex archaea that bridge the gap between prokaryotes and eukaryotes.</title>
        <authorList>
            <person name="Spang A."/>
            <person name="Saw J.H."/>
            <person name="Jorgensen S.L."/>
            <person name="Zaremba-Niedzwiedzka K."/>
            <person name="Martijn J."/>
            <person name="Lind A.E."/>
            <person name="van Eijk R."/>
            <person name="Schleper C."/>
            <person name="Guy L."/>
            <person name="Ettema T.J."/>
        </authorList>
    </citation>
    <scope>NUCLEOTIDE SEQUENCE</scope>
</reference>
<accession>A0A0F9EFB8</accession>